<name>A0A3L6QAX6_PANMI</name>
<comment type="caution">
    <text evidence="11">The sequence shown here is derived from an EMBL/GenBank/DDBJ whole genome shotgun (WGS) entry which is preliminary data.</text>
</comment>
<dbReference type="PROSITE" id="PS00036">
    <property type="entry name" value="BZIP_BASIC"/>
    <property type="match status" value="1"/>
</dbReference>
<dbReference type="SMART" id="SM00338">
    <property type="entry name" value="BRLZ"/>
    <property type="match status" value="1"/>
</dbReference>
<evidence type="ECO:0000256" key="6">
    <source>
        <dbReference type="ARBA" id="ARBA00023242"/>
    </source>
</evidence>
<keyword evidence="6" id="KW-0539">Nucleus</keyword>
<keyword evidence="12" id="KW-1185">Reference proteome</keyword>
<dbReference type="Pfam" id="PF14144">
    <property type="entry name" value="DOG1"/>
    <property type="match status" value="1"/>
</dbReference>
<feature type="coiled-coil region" evidence="7">
    <location>
        <begin position="266"/>
        <end position="300"/>
    </location>
</feature>
<dbReference type="PANTHER" id="PTHR45693">
    <property type="entry name" value="TRANSCRIPTION FACTOR TGA9"/>
    <property type="match status" value="1"/>
</dbReference>
<evidence type="ECO:0000256" key="2">
    <source>
        <dbReference type="ARBA" id="ARBA00007163"/>
    </source>
</evidence>
<protein>
    <submittedName>
        <fullName evidence="11">Transcription factor TGA4-like isoform X1</fullName>
    </submittedName>
</protein>
<feature type="region of interest" description="Disordered" evidence="8">
    <location>
        <begin position="1"/>
        <end position="48"/>
    </location>
</feature>
<dbReference type="PANTHER" id="PTHR45693:SF36">
    <property type="entry name" value="TRANSCRIPTION FACTOR TGA4"/>
    <property type="match status" value="1"/>
</dbReference>
<comment type="similarity">
    <text evidence="2">Belongs to the bZIP family.</text>
</comment>
<accession>A0A3L6QAX6</accession>
<evidence type="ECO:0000313" key="11">
    <source>
        <dbReference type="EMBL" id="RLM74357.1"/>
    </source>
</evidence>
<dbReference type="InterPro" id="IPR004827">
    <property type="entry name" value="bZIP"/>
</dbReference>
<dbReference type="Pfam" id="PF00170">
    <property type="entry name" value="bZIP_1"/>
    <property type="match status" value="1"/>
</dbReference>
<dbReference type="GO" id="GO:0005634">
    <property type="term" value="C:nucleus"/>
    <property type="evidence" value="ECO:0007669"/>
    <property type="project" value="UniProtKB-SubCell"/>
</dbReference>
<organism evidence="11 12">
    <name type="scientific">Panicum miliaceum</name>
    <name type="common">Proso millet</name>
    <name type="synonym">Broomcorn millet</name>
    <dbReference type="NCBI Taxonomy" id="4540"/>
    <lineage>
        <taxon>Eukaryota</taxon>
        <taxon>Viridiplantae</taxon>
        <taxon>Streptophyta</taxon>
        <taxon>Embryophyta</taxon>
        <taxon>Tracheophyta</taxon>
        <taxon>Spermatophyta</taxon>
        <taxon>Magnoliopsida</taxon>
        <taxon>Liliopsida</taxon>
        <taxon>Poales</taxon>
        <taxon>Poaceae</taxon>
        <taxon>PACMAD clade</taxon>
        <taxon>Panicoideae</taxon>
        <taxon>Panicodae</taxon>
        <taxon>Paniceae</taxon>
        <taxon>Panicinae</taxon>
        <taxon>Panicum</taxon>
        <taxon>Panicum sect. Panicum</taxon>
    </lineage>
</organism>
<dbReference type="EMBL" id="PQIB02000013">
    <property type="protein sequence ID" value="RLM74357.1"/>
    <property type="molecule type" value="Genomic_DNA"/>
</dbReference>
<comment type="subcellular location">
    <subcellularLocation>
        <location evidence="1">Nucleus</location>
    </subcellularLocation>
</comment>
<dbReference type="STRING" id="4540.A0A3L6QAX6"/>
<feature type="domain" description="DOG1" evidence="10">
    <location>
        <begin position="316"/>
        <end position="529"/>
    </location>
</feature>
<evidence type="ECO:0000259" key="9">
    <source>
        <dbReference type="PROSITE" id="PS50217"/>
    </source>
</evidence>
<evidence type="ECO:0000256" key="3">
    <source>
        <dbReference type="ARBA" id="ARBA00023015"/>
    </source>
</evidence>
<dbReference type="GO" id="GO:0003700">
    <property type="term" value="F:DNA-binding transcription factor activity"/>
    <property type="evidence" value="ECO:0007669"/>
    <property type="project" value="InterPro"/>
</dbReference>
<feature type="compositionally biased region" description="Polar residues" evidence="8">
    <location>
        <begin position="8"/>
        <end position="17"/>
    </location>
</feature>
<dbReference type="OrthoDB" id="2015618at2759"/>
<evidence type="ECO:0000256" key="4">
    <source>
        <dbReference type="ARBA" id="ARBA00023125"/>
    </source>
</evidence>
<dbReference type="InterPro" id="IPR025422">
    <property type="entry name" value="TGA_domain"/>
</dbReference>
<evidence type="ECO:0000256" key="1">
    <source>
        <dbReference type="ARBA" id="ARBA00004123"/>
    </source>
</evidence>
<dbReference type="FunFam" id="1.20.5.170:FF:000019">
    <property type="entry name" value="BZIP family transcription factor"/>
    <property type="match status" value="1"/>
</dbReference>
<feature type="domain" description="BZIP" evidence="9">
    <location>
        <begin position="245"/>
        <end position="289"/>
    </location>
</feature>
<dbReference type="PROSITE" id="PS50217">
    <property type="entry name" value="BZIP"/>
    <property type="match status" value="1"/>
</dbReference>
<evidence type="ECO:0000259" key="10">
    <source>
        <dbReference type="PROSITE" id="PS51806"/>
    </source>
</evidence>
<proteinExistence type="inferred from homology"/>
<keyword evidence="7" id="KW-0175">Coiled coil</keyword>
<keyword evidence="4" id="KW-0238">DNA-binding</keyword>
<dbReference type="SUPFAM" id="SSF57959">
    <property type="entry name" value="Leucine zipper domain"/>
    <property type="match status" value="1"/>
</dbReference>
<dbReference type="CDD" id="cd14708">
    <property type="entry name" value="bZIP_HBP1b-like"/>
    <property type="match status" value="1"/>
</dbReference>
<sequence>MIPPRHATPSQSPSITTAPLAAVPALLPSQKPPAGSTLQPPDSRFQAPLEVEATAEGGIQPPLARAAAAPILLSRSSREPMQMHPVPLAVDPFPPRHAHAGPPVATDLVHLVKQLPFGGDSGAVVDGKISIFFRGRSAQRHLGAPSIIMPSFVAIGGAASPPEYMTSASAVQFAAAPVRMGVYERPAPAPVMGMWNSDPFKVDSGQATSGSTVMEADKFDTRLEDVQHVALEPARSTDQETSKPPERVLRRLAQNREAARKSRLRKKAYIQQLETSRMKLAQLEQELQRARQQGAYANGNLGDPNLGFTGPMDPGVAAFEIDYSNWVEEQNRHTAELRSALQGQITELELRMLVETGLNNYEHLFRIKALAANSDVFYVMSGMWKTPAERFFLWIGGFRPSEVLKILRPQLEPLTEPQLMAVGGLQHTSTQAEDALSQGMEKLQQNLAETLTAAADPFGPPDGYMLQMATAVEKLKELVGFVTQADHLRQTTLQQMHKILTTRQAARGLLALGDYFQRLRALSHLWATRREAAIS</sequence>
<dbReference type="Gene3D" id="1.20.5.170">
    <property type="match status" value="1"/>
</dbReference>
<dbReference type="GO" id="GO:0006351">
    <property type="term" value="P:DNA-templated transcription"/>
    <property type="evidence" value="ECO:0007669"/>
    <property type="project" value="InterPro"/>
</dbReference>
<dbReference type="GO" id="GO:0043565">
    <property type="term" value="F:sequence-specific DNA binding"/>
    <property type="evidence" value="ECO:0007669"/>
    <property type="project" value="InterPro"/>
</dbReference>
<dbReference type="PROSITE" id="PS51806">
    <property type="entry name" value="DOG1"/>
    <property type="match status" value="1"/>
</dbReference>
<reference evidence="12" key="1">
    <citation type="journal article" date="2019" name="Nat. Commun.">
        <title>The genome of broomcorn millet.</title>
        <authorList>
            <person name="Zou C."/>
            <person name="Miki D."/>
            <person name="Li D."/>
            <person name="Tang Q."/>
            <person name="Xiao L."/>
            <person name="Rajput S."/>
            <person name="Deng P."/>
            <person name="Jia W."/>
            <person name="Huang R."/>
            <person name="Zhang M."/>
            <person name="Sun Y."/>
            <person name="Hu J."/>
            <person name="Fu X."/>
            <person name="Schnable P.S."/>
            <person name="Li F."/>
            <person name="Zhang H."/>
            <person name="Feng B."/>
            <person name="Zhu X."/>
            <person name="Liu R."/>
            <person name="Schnable J.C."/>
            <person name="Zhu J.-K."/>
            <person name="Zhang H."/>
        </authorList>
    </citation>
    <scope>NUCLEOTIDE SEQUENCE [LARGE SCALE GENOMIC DNA]</scope>
</reference>
<dbReference type="Proteomes" id="UP000275267">
    <property type="component" value="Unassembled WGS sequence"/>
</dbReference>
<evidence type="ECO:0000313" key="12">
    <source>
        <dbReference type="Proteomes" id="UP000275267"/>
    </source>
</evidence>
<gene>
    <name evidence="11" type="ORF">C2845_PM15G25820</name>
</gene>
<dbReference type="AlphaFoldDB" id="A0A3L6QAX6"/>
<evidence type="ECO:0000256" key="7">
    <source>
        <dbReference type="SAM" id="Coils"/>
    </source>
</evidence>
<dbReference type="InterPro" id="IPR046347">
    <property type="entry name" value="bZIP_sf"/>
</dbReference>
<keyword evidence="5" id="KW-0804">Transcription</keyword>
<keyword evidence="3" id="KW-0805">Transcription regulation</keyword>
<evidence type="ECO:0000256" key="8">
    <source>
        <dbReference type="SAM" id="MobiDB-lite"/>
    </source>
</evidence>
<feature type="compositionally biased region" description="Low complexity" evidence="8">
    <location>
        <begin position="18"/>
        <end position="28"/>
    </location>
</feature>
<evidence type="ECO:0000256" key="5">
    <source>
        <dbReference type="ARBA" id="ARBA00023163"/>
    </source>
</evidence>